<keyword evidence="3 6" id="KW-1133">Transmembrane helix</keyword>
<dbReference type="AlphaFoldDB" id="E3PQS7"/>
<comment type="function">
    <text evidence="5">Component of the cytochrome c oxidase, the last enzyme in the mitochondrial electron transport chain which drives oxidative phosphorylation. The respiratory chain contains 3 multisubunit complexes succinate dehydrogenase (complex II, CII), ubiquinol-cytochrome c oxidoreductase (cytochrome b-c1 complex, complex III, CIII) and cytochrome c oxidase (complex IV, CIV), that cooperate to transfer electrons derived from NADH and succinate to molecular oxygen, creating an electrochemical gradient over the inner membrane that drives transmembrane transport and the ATP synthase. Cytochrome c oxidase is the component of the respiratory chain that catalyzes the reduction of oxygen to water. Electrons originating from reduced cytochrome c in the intermembrane space (IMS) are transferred via the dinuclear copper A center (CU(A)) of subunit 2 and heme A of subunit 1 to the active site in subunit 1, a binuclear center (BNC) formed by heme A3 and copper B (CU(B)). The BNC reduces molecular oxygen to 2 water molecules using 4 electrons from cytochrome c in the IMS and 4 protons from the mitochondrial matrix.</text>
</comment>
<organism evidence="8">
    <name type="scientific">Millerozyma farinosa</name>
    <name type="common">Yeast</name>
    <name type="synonym">Pichia farinosa</name>
    <dbReference type="NCBI Taxonomy" id="4920"/>
    <lineage>
        <taxon>Eukaryota</taxon>
        <taxon>Fungi</taxon>
        <taxon>Dikarya</taxon>
        <taxon>Ascomycota</taxon>
        <taxon>Saccharomycotina</taxon>
        <taxon>Pichiomycetes</taxon>
        <taxon>Debaryomycetaceae</taxon>
        <taxon>Millerozyma</taxon>
    </lineage>
</organism>
<keyword evidence="5" id="KW-0249">Electron transport</keyword>
<dbReference type="Gene3D" id="1.20.210.10">
    <property type="entry name" value="Cytochrome c oxidase-like, subunit I domain"/>
    <property type="match status" value="1"/>
</dbReference>
<dbReference type="InterPro" id="IPR036927">
    <property type="entry name" value="Cyt_c_oxase-like_su1_sf"/>
</dbReference>
<keyword evidence="5" id="KW-0999">Mitochondrion inner membrane</keyword>
<keyword evidence="8" id="KW-0378">Hydrolase</keyword>
<feature type="transmembrane region" description="Helical" evidence="6">
    <location>
        <begin position="155"/>
        <end position="178"/>
    </location>
</feature>
<comment type="pathway">
    <text evidence="5">Energy metabolism; oxidative phosphorylation.</text>
</comment>
<dbReference type="PRINTS" id="PR01165">
    <property type="entry name" value="CYCOXIDASEI"/>
</dbReference>
<keyword evidence="8" id="KW-0255">Endonuclease</keyword>
<dbReference type="GO" id="GO:0004519">
    <property type="term" value="F:endonuclease activity"/>
    <property type="evidence" value="ECO:0007669"/>
    <property type="project" value="UniProtKB-KW"/>
</dbReference>
<keyword evidence="5 8" id="KW-0496">Mitochondrion</keyword>
<proteinExistence type="inferred from homology"/>
<sequence length="528" mass="59206">MHKEMSYVTRWLFSTSHKDIGMLYLAFGMMSAMAATAMSVIMRLELSSGNSQFLHGNNQVFNVLVTGHAMLMMFFFVMPVLMGAFGNFLVPILIGGVDMAFARLNNISFWCLPPALVSIMASVLMENGAGTGWTVYPPLSSISAHSGPSVDLAMFALHLTSMSSLLGAINFMVTMLNMRTMGIHMMNAPLFVWAVFFTAMLLLLSLPVLTAGVTLLLLDRNFNTGFYEVGFGGDPILYEHLFWFFGHPEVYILIMPGFGMISHILSTYSKKPIFGEIGMLYAMGSIGLLGFLVWSHHMYMVGLDIDSRAYFTSATMVIAVPTGIKIFSWLATMYGGEIRLAVPMLFALGFLFLFTIGGLKITLVTPLKTTVCWETTTIMLTFIIIAMYGVYIMLANNKYVKMYNFEQSAGNQQMYSFNYWQNVMSQMLNKFIIYFMKIVNVGDMPAKPANDKNITLTNSADMPLERLLKMVGNVYILVGSSETIRGPHNKSFDNMDYSHTMFVSAGFAGDIVMIELWQYRRTRRVMRM</sequence>
<dbReference type="InterPro" id="IPR023615">
    <property type="entry name" value="Cyt_c_Oxase_su1_BS"/>
</dbReference>
<protein>
    <recommendedName>
        <fullName evidence="5">Cytochrome c oxidase subunit 1</fullName>
        <ecNumber evidence="5">7.1.1.9</ecNumber>
    </recommendedName>
</protein>
<feature type="transmembrane region" description="Helical" evidence="6">
    <location>
        <begin position="280"/>
        <end position="297"/>
    </location>
</feature>
<evidence type="ECO:0000256" key="5">
    <source>
        <dbReference type="RuleBase" id="RU000369"/>
    </source>
</evidence>
<evidence type="ECO:0000256" key="2">
    <source>
        <dbReference type="ARBA" id="ARBA00022692"/>
    </source>
</evidence>
<keyword evidence="2 5" id="KW-0812">Transmembrane</keyword>
<evidence type="ECO:0000256" key="3">
    <source>
        <dbReference type="ARBA" id="ARBA00022989"/>
    </source>
</evidence>
<gene>
    <name evidence="8" type="primary">cox1</name>
</gene>
<dbReference type="PANTHER" id="PTHR10422">
    <property type="entry name" value="CYTOCHROME C OXIDASE SUBUNIT 1"/>
    <property type="match status" value="1"/>
</dbReference>
<keyword evidence="5" id="KW-0186">Copper</keyword>
<dbReference type="SUPFAM" id="SSF81442">
    <property type="entry name" value="Cytochrome c oxidase subunit I-like"/>
    <property type="match status" value="1"/>
</dbReference>
<feature type="transmembrane region" description="Helical" evidence="6">
    <location>
        <begin position="309"/>
        <end position="328"/>
    </location>
</feature>
<dbReference type="InterPro" id="IPR000883">
    <property type="entry name" value="Cyt_C_Oxase_1"/>
</dbReference>
<feature type="transmembrane region" description="Helical" evidence="6">
    <location>
        <begin position="375"/>
        <end position="394"/>
    </location>
</feature>
<dbReference type="EMBL" id="FN870377">
    <property type="protein sequence ID" value="CBM41821.1"/>
    <property type="molecule type" value="Genomic_DNA"/>
</dbReference>
<dbReference type="Pfam" id="PF00115">
    <property type="entry name" value="COX1"/>
    <property type="match status" value="1"/>
</dbReference>
<keyword evidence="4 5" id="KW-0472">Membrane</keyword>
<keyword evidence="5" id="KW-0408">Iron</keyword>
<comment type="catalytic activity">
    <reaction evidence="5">
        <text>4 Fe(II)-[cytochrome c] + O2 + 8 H(+)(in) = 4 Fe(III)-[cytochrome c] + 2 H2O + 4 H(+)(out)</text>
        <dbReference type="Rhea" id="RHEA:11436"/>
        <dbReference type="Rhea" id="RHEA-COMP:10350"/>
        <dbReference type="Rhea" id="RHEA-COMP:14399"/>
        <dbReference type="ChEBI" id="CHEBI:15377"/>
        <dbReference type="ChEBI" id="CHEBI:15378"/>
        <dbReference type="ChEBI" id="CHEBI:15379"/>
        <dbReference type="ChEBI" id="CHEBI:29033"/>
        <dbReference type="ChEBI" id="CHEBI:29034"/>
        <dbReference type="EC" id="7.1.1.9"/>
    </reaction>
</comment>
<dbReference type="GO" id="GO:0006123">
    <property type="term" value="P:mitochondrial electron transport, cytochrome c to oxygen"/>
    <property type="evidence" value="ECO:0007669"/>
    <property type="project" value="TreeGrafter"/>
</dbReference>
<dbReference type="UniPathway" id="UPA00705"/>
<evidence type="ECO:0000256" key="4">
    <source>
        <dbReference type="ARBA" id="ARBA00023136"/>
    </source>
</evidence>
<keyword evidence="5" id="KW-0479">Metal-binding</keyword>
<dbReference type="PANTHER" id="PTHR10422:SF18">
    <property type="entry name" value="CYTOCHROME C OXIDASE SUBUNIT 1"/>
    <property type="match status" value="1"/>
</dbReference>
<geneLocation type="mitochondrion" evidence="8"/>
<dbReference type="GO" id="GO:0015990">
    <property type="term" value="P:electron transport coupled proton transport"/>
    <property type="evidence" value="ECO:0007669"/>
    <property type="project" value="TreeGrafter"/>
</dbReference>
<evidence type="ECO:0000313" key="8">
    <source>
        <dbReference type="EMBL" id="CBM41821.1"/>
    </source>
</evidence>
<keyword evidence="5" id="KW-0813">Transport</keyword>
<dbReference type="GO" id="GO:0005743">
    <property type="term" value="C:mitochondrial inner membrane"/>
    <property type="evidence" value="ECO:0007669"/>
    <property type="project" value="UniProtKB-SubCell"/>
</dbReference>
<dbReference type="EC" id="7.1.1.9" evidence="5"/>
<feature type="domain" description="Cytochrome oxidase subunit I profile" evidence="7">
    <location>
        <begin position="5"/>
        <end position="400"/>
    </location>
</feature>
<dbReference type="GO" id="GO:0004129">
    <property type="term" value="F:cytochrome-c oxidase activity"/>
    <property type="evidence" value="ECO:0007669"/>
    <property type="project" value="UniProtKB-EC"/>
</dbReference>
<dbReference type="InterPro" id="IPR023616">
    <property type="entry name" value="Cyt_c_oxase-like_su1_dom"/>
</dbReference>
<dbReference type="PROSITE" id="PS50855">
    <property type="entry name" value="COX1"/>
    <property type="match status" value="1"/>
</dbReference>
<feature type="transmembrane region" description="Helical" evidence="6">
    <location>
        <begin position="190"/>
        <end position="218"/>
    </location>
</feature>
<dbReference type="PROSITE" id="PS00077">
    <property type="entry name" value="COX1_CUB"/>
    <property type="match status" value="1"/>
</dbReference>
<keyword evidence="5" id="KW-0679">Respiratory chain</keyword>
<reference evidence="8" key="1">
    <citation type="submission" date="2010-06" db="EMBL/GenBank/DDBJ databases">
        <title>The complete mitonchondrial genome of the yeast Pichia farinosa.</title>
        <authorList>
            <person name="Jung P.P."/>
            <person name="Schacherer J."/>
            <person name="Friedrich A."/>
            <person name="Potier S."/>
            <person name="Souciet J.L."/>
            <person name="de Montigny J."/>
        </authorList>
    </citation>
    <scope>NUCLEOTIDE SEQUENCE</scope>
    <source>
        <strain evidence="8">CBS185</strain>
    </source>
</reference>
<feature type="transmembrane region" description="Helical" evidence="6">
    <location>
        <begin position="71"/>
        <end position="95"/>
    </location>
</feature>
<dbReference type="GO" id="GO:0046872">
    <property type="term" value="F:metal ion binding"/>
    <property type="evidence" value="ECO:0007669"/>
    <property type="project" value="UniProtKB-KW"/>
</dbReference>
<accession>E3PQS7</accession>
<comment type="similarity">
    <text evidence="5">Belongs to the heme-copper respiratory oxidase family.</text>
</comment>
<feature type="transmembrane region" description="Helical" evidence="6">
    <location>
        <begin position="107"/>
        <end position="125"/>
    </location>
</feature>
<evidence type="ECO:0000259" key="7">
    <source>
        <dbReference type="PROSITE" id="PS50855"/>
    </source>
</evidence>
<dbReference type="GO" id="GO:0020037">
    <property type="term" value="F:heme binding"/>
    <property type="evidence" value="ECO:0007669"/>
    <property type="project" value="InterPro"/>
</dbReference>
<comment type="subcellular location">
    <subcellularLocation>
        <location evidence="1">Membrane</location>
        <topology evidence="1">Multi-pass membrane protein</topology>
    </subcellularLocation>
    <subcellularLocation>
        <location evidence="5">Mitochondrion inner membrane</location>
        <topology evidence="5">Multi-pass membrane protein</topology>
    </subcellularLocation>
</comment>
<feature type="transmembrane region" description="Helical" evidence="6">
    <location>
        <begin position="340"/>
        <end position="363"/>
    </location>
</feature>
<name>E3PQS7_MILFA</name>
<keyword evidence="5" id="KW-0349">Heme</keyword>
<feature type="transmembrane region" description="Helical" evidence="6">
    <location>
        <begin position="21"/>
        <end position="42"/>
    </location>
</feature>
<evidence type="ECO:0000256" key="6">
    <source>
        <dbReference type="SAM" id="Phobius"/>
    </source>
</evidence>
<feature type="transmembrane region" description="Helical" evidence="6">
    <location>
        <begin position="250"/>
        <end position="268"/>
    </location>
</feature>
<evidence type="ECO:0000256" key="1">
    <source>
        <dbReference type="ARBA" id="ARBA00004141"/>
    </source>
</evidence>
<keyword evidence="8" id="KW-0540">Nuclease</keyword>